<dbReference type="InterPro" id="IPR036410">
    <property type="entry name" value="HSP_DnaJ_Cys-rich_dom_sf"/>
</dbReference>
<proteinExistence type="predicted"/>
<evidence type="ECO:0000313" key="1">
    <source>
        <dbReference type="EMBL" id="XCI78208.1"/>
    </source>
</evidence>
<protein>
    <submittedName>
        <fullName evidence="1">Uncharacterized protein</fullName>
    </submittedName>
</protein>
<dbReference type="EMBL" id="PP895363">
    <property type="protein sequence ID" value="XCI78208.1"/>
    <property type="molecule type" value="Genomic_DNA"/>
</dbReference>
<name>A0AAU8HZQ4_9CAUD</name>
<sequence>MAKKSKEVSEETFAQIEDLCNEPAAPTEALKELMTHKKEKTFCPYCGGTGWVAVAVGQLESCVPCGGTGLVVRV</sequence>
<reference evidence="1" key="1">
    <citation type="submission" date="2024-06" db="EMBL/GenBank/DDBJ databases">
        <title>High activity and specificity of bacteriophage cocktails against carbapenem-resistant Klebsiella pneumoniae belonging to high-risk clones CG258 and ST307.</title>
        <authorList>
            <person name="Jimenez Quiceno J."/>
            <person name="Salazar Ospina L."/>
            <person name="Tellez Carrasquilla S."/>
        </authorList>
    </citation>
    <scope>NUCLEOTIDE SEQUENCE</scope>
</reference>
<dbReference type="SUPFAM" id="SSF57938">
    <property type="entry name" value="DnaJ/Hsp40 cysteine-rich domain"/>
    <property type="match status" value="1"/>
</dbReference>
<accession>A0AAU8HZQ4</accession>
<organism evidence="1">
    <name type="scientific">Klebsiella phage FKP3</name>
    <dbReference type="NCBI Taxonomy" id="3231233"/>
    <lineage>
        <taxon>Viruses</taxon>
        <taxon>Duplodnaviria</taxon>
        <taxon>Heunggongvirae</taxon>
        <taxon>Uroviricota</taxon>
        <taxon>Caudoviricetes</taxon>
        <taxon>Stephanstirmvirinae</taxon>
        <taxon>Justusliebigvirus</taxon>
    </lineage>
</organism>
<dbReference type="Gene3D" id="6.20.20.10">
    <property type="match status" value="1"/>
</dbReference>